<dbReference type="SUPFAM" id="SSF140570">
    <property type="entry name" value="MukF C-terminal domain-like"/>
    <property type="match status" value="1"/>
</dbReference>
<protein>
    <submittedName>
        <fullName evidence="11">Bacterial condensin subunit MukF</fullName>
    </submittedName>
</protein>
<dbReference type="InterPro" id="IPR033441">
    <property type="entry name" value="MukF_C"/>
</dbReference>
<dbReference type="EMBL" id="FQUH01000008">
    <property type="protein sequence ID" value="SHF31954.1"/>
    <property type="molecule type" value="Genomic_DNA"/>
</dbReference>
<evidence type="ECO:0000256" key="4">
    <source>
        <dbReference type="ARBA" id="ARBA00022837"/>
    </source>
</evidence>
<feature type="domain" description="Chromosome partition protein MukF C-terminal" evidence="10">
    <location>
        <begin position="300"/>
        <end position="457"/>
    </location>
</feature>
<evidence type="ECO:0000256" key="1">
    <source>
        <dbReference type="ARBA" id="ARBA00022490"/>
    </source>
</evidence>
<dbReference type="GO" id="GO:0030261">
    <property type="term" value="P:chromosome condensation"/>
    <property type="evidence" value="ECO:0007669"/>
    <property type="project" value="UniProtKB-KW"/>
</dbReference>
<dbReference type="InterPro" id="IPR005582">
    <property type="entry name" value="Chromosome_partition_MukF"/>
</dbReference>
<dbReference type="InterPro" id="IPR036390">
    <property type="entry name" value="WH_DNA-bd_sf"/>
</dbReference>
<name>A0A1M5AP62_VIBGA</name>
<dbReference type="SUPFAM" id="SSF46785">
    <property type="entry name" value="Winged helix' DNA-binding domain"/>
    <property type="match status" value="1"/>
</dbReference>
<evidence type="ECO:0000256" key="7">
    <source>
        <dbReference type="SAM" id="Coils"/>
    </source>
</evidence>
<dbReference type="InterPro" id="IPR033439">
    <property type="entry name" value="MukF_WHTH"/>
</dbReference>
<dbReference type="Gene3D" id="1.10.225.40">
    <property type="entry name" value="MukF, C-terminal domain"/>
    <property type="match status" value="1"/>
</dbReference>
<dbReference type="AlphaFoldDB" id="A0A1M5AP62"/>
<dbReference type="Gene3D" id="1.20.58.590">
    <property type="entry name" value="Chromosome partition protein MukF, middle domain"/>
    <property type="match status" value="1"/>
</dbReference>
<evidence type="ECO:0000256" key="5">
    <source>
        <dbReference type="ARBA" id="ARBA00023067"/>
    </source>
</evidence>
<evidence type="ECO:0000259" key="8">
    <source>
        <dbReference type="Pfam" id="PF03882"/>
    </source>
</evidence>
<keyword evidence="3" id="KW-0159">Chromosome partition</keyword>
<feature type="domain" description="Chromosome partition protein MukF middle" evidence="9">
    <location>
        <begin position="138"/>
        <end position="298"/>
    </location>
</feature>
<feature type="coiled-coil region" evidence="7">
    <location>
        <begin position="218"/>
        <end position="245"/>
    </location>
</feature>
<dbReference type="GO" id="GO:0006260">
    <property type="term" value="P:DNA replication"/>
    <property type="evidence" value="ECO:0007669"/>
    <property type="project" value="InterPro"/>
</dbReference>
<evidence type="ECO:0000256" key="2">
    <source>
        <dbReference type="ARBA" id="ARBA00022618"/>
    </source>
</evidence>
<sequence length="458" mass="52849">MGQKKVKMMETMIDELAQQAEVQPIDELVGWVRQHDLSLNLDTERLAFLIAIAVLSRDRFDDELGEGELHDAFAIVTRLFDETGEASAFRANNAINELVHQRLIRRFTSEVTDGASIYRLSPLAIGITDYYLRHREFSKLKLSIQLSIVADEMAKAREAAEKGGTESHWQKNVYGILKYSVGEIFDQIDLNQRVMDEQQQEIKEQIAQLLNKDWRDAIQNCESLLSETSSTLKELQDTLQTAGDEMQTQILDIQECVYGESGLTFIEETLFQLQLKLDRIISWGQQAIDLWIGYDRHVHKFIRTAIDMDQNRAFSQRLRQSMNDYFEAPWFLTFADAERFMDMRDEALVLRDDEVTGQVPEDVEYEEFQQVNDVLAEQIGEMLTVHKEQGTPIDLGIILKNYLTEHPKTHHFDLARIVVDQAVRLGYSASDYQAIQPDWQAINEFGAKVQANVIDRYE</sequence>
<dbReference type="InterPro" id="IPR036141">
    <property type="entry name" value="MukF_M_sp"/>
</dbReference>
<evidence type="ECO:0000313" key="11">
    <source>
        <dbReference type="EMBL" id="SHF31954.1"/>
    </source>
</evidence>
<dbReference type="Pfam" id="PF17193">
    <property type="entry name" value="MukF_C"/>
    <property type="match status" value="1"/>
</dbReference>
<keyword evidence="7" id="KW-0175">Coiled coil</keyword>
<evidence type="ECO:0000256" key="3">
    <source>
        <dbReference type="ARBA" id="ARBA00022829"/>
    </source>
</evidence>
<organism evidence="11 12">
    <name type="scientific">Vibrio gazogenes DSM 21264 = NBRC 103151</name>
    <dbReference type="NCBI Taxonomy" id="1123492"/>
    <lineage>
        <taxon>Bacteria</taxon>
        <taxon>Pseudomonadati</taxon>
        <taxon>Pseudomonadota</taxon>
        <taxon>Gammaproteobacteria</taxon>
        <taxon>Vibrionales</taxon>
        <taxon>Vibrionaceae</taxon>
        <taxon>Vibrio</taxon>
    </lineage>
</organism>
<dbReference type="PIRSF" id="PIRSF018282">
    <property type="entry name" value="MukF"/>
    <property type="match status" value="1"/>
</dbReference>
<dbReference type="CDD" id="cd16337">
    <property type="entry name" value="MukF_C"/>
    <property type="match status" value="1"/>
</dbReference>
<evidence type="ECO:0000259" key="10">
    <source>
        <dbReference type="Pfam" id="PF17193"/>
    </source>
</evidence>
<keyword evidence="2" id="KW-0132">Cell division</keyword>
<dbReference type="Proteomes" id="UP000184159">
    <property type="component" value="Unassembled WGS sequence"/>
</dbReference>
<dbReference type="InterPro" id="IPR038198">
    <property type="entry name" value="MukF_C_sf"/>
</dbReference>
<evidence type="ECO:0000313" key="12">
    <source>
        <dbReference type="Proteomes" id="UP000184159"/>
    </source>
</evidence>
<evidence type="ECO:0000259" key="9">
    <source>
        <dbReference type="Pfam" id="PF17192"/>
    </source>
</evidence>
<dbReference type="InterPro" id="IPR033440">
    <property type="entry name" value="MukF_M"/>
</dbReference>
<keyword evidence="5" id="KW-0226">DNA condensation</keyword>
<dbReference type="GO" id="GO:0005509">
    <property type="term" value="F:calcium ion binding"/>
    <property type="evidence" value="ECO:0007669"/>
    <property type="project" value="InterPro"/>
</dbReference>
<evidence type="ECO:0000256" key="6">
    <source>
        <dbReference type="ARBA" id="ARBA00023306"/>
    </source>
</evidence>
<dbReference type="NCBIfam" id="NF003615">
    <property type="entry name" value="PRK05260.1"/>
    <property type="match status" value="1"/>
</dbReference>
<proteinExistence type="predicted"/>
<dbReference type="Pfam" id="PF17192">
    <property type="entry name" value="MukF_M"/>
    <property type="match status" value="1"/>
</dbReference>
<keyword evidence="6" id="KW-0131">Cell cycle</keyword>
<dbReference type="CDD" id="cd16335">
    <property type="entry name" value="MukF_N"/>
    <property type="match status" value="1"/>
</dbReference>
<dbReference type="Pfam" id="PF03882">
    <property type="entry name" value="WHD_KicB"/>
    <property type="match status" value="1"/>
</dbReference>
<accession>A0A1M5AP62</accession>
<reference evidence="12" key="1">
    <citation type="submission" date="2016-11" db="EMBL/GenBank/DDBJ databases">
        <authorList>
            <person name="Varghese N."/>
            <person name="Submissions S."/>
        </authorList>
    </citation>
    <scope>NUCLEOTIDE SEQUENCE [LARGE SCALE GENOMIC DNA]</scope>
    <source>
        <strain evidence="12">DSM 21264</strain>
    </source>
</reference>
<gene>
    <name evidence="11" type="ORF">SAMN02745781_01970</name>
</gene>
<feature type="domain" description="Chromosome partition protein MukF winged-helix" evidence="8">
    <location>
        <begin position="23"/>
        <end position="134"/>
    </location>
</feature>
<dbReference type="Gene3D" id="1.10.10.10">
    <property type="entry name" value="Winged helix-like DNA-binding domain superfamily/Winged helix DNA-binding domain"/>
    <property type="match status" value="1"/>
</dbReference>
<dbReference type="GO" id="GO:0007059">
    <property type="term" value="P:chromosome segregation"/>
    <property type="evidence" value="ECO:0007669"/>
    <property type="project" value="UniProtKB-KW"/>
</dbReference>
<keyword evidence="1" id="KW-0963">Cytoplasm</keyword>
<dbReference type="InterPro" id="IPR036388">
    <property type="entry name" value="WH-like_DNA-bd_sf"/>
</dbReference>
<dbReference type="GO" id="GO:0051301">
    <property type="term" value="P:cell division"/>
    <property type="evidence" value="ECO:0007669"/>
    <property type="project" value="UniProtKB-KW"/>
</dbReference>
<keyword evidence="12" id="KW-1185">Reference proteome</keyword>
<keyword evidence="4" id="KW-0106">Calcium</keyword>